<name>A0ABW3EJC7_9ACTN</name>
<dbReference type="RefSeq" id="WP_378295884.1">
    <property type="nucleotide sequence ID" value="NZ_JBHTJA010000001.1"/>
</dbReference>
<dbReference type="Gene3D" id="3.30.530.20">
    <property type="match status" value="1"/>
</dbReference>
<dbReference type="InterPro" id="IPR019587">
    <property type="entry name" value="Polyketide_cyclase/dehydratase"/>
</dbReference>
<protein>
    <submittedName>
        <fullName evidence="1">SRPBCC family protein</fullName>
    </submittedName>
</protein>
<accession>A0ABW3EJC7</accession>
<keyword evidence="2" id="KW-1185">Reference proteome</keyword>
<organism evidence="1 2">
    <name type="scientific">Actinomadura sediminis</name>
    <dbReference type="NCBI Taxonomy" id="1038904"/>
    <lineage>
        <taxon>Bacteria</taxon>
        <taxon>Bacillati</taxon>
        <taxon>Actinomycetota</taxon>
        <taxon>Actinomycetes</taxon>
        <taxon>Streptosporangiales</taxon>
        <taxon>Thermomonosporaceae</taxon>
        <taxon>Actinomadura</taxon>
    </lineage>
</organism>
<reference evidence="2" key="1">
    <citation type="journal article" date="2019" name="Int. J. Syst. Evol. Microbiol.">
        <title>The Global Catalogue of Microorganisms (GCM) 10K type strain sequencing project: providing services to taxonomists for standard genome sequencing and annotation.</title>
        <authorList>
            <consortium name="The Broad Institute Genomics Platform"/>
            <consortium name="The Broad Institute Genome Sequencing Center for Infectious Disease"/>
            <person name="Wu L."/>
            <person name="Ma J."/>
        </authorList>
    </citation>
    <scope>NUCLEOTIDE SEQUENCE [LARGE SCALE GENOMIC DNA]</scope>
    <source>
        <strain evidence="2">JCM 31202</strain>
    </source>
</reference>
<dbReference type="EMBL" id="JBHTJA010000001">
    <property type="protein sequence ID" value="MFD0899086.1"/>
    <property type="molecule type" value="Genomic_DNA"/>
</dbReference>
<gene>
    <name evidence="1" type="ORF">ACFQ11_01585</name>
</gene>
<proteinExistence type="predicted"/>
<dbReference type="CDD" id="cd07812">
    <property type="entry name" value="SRPBCC"/>
    <property type="match status" value="1"/>
</dbReference>
<evidence type="ECO:0000313" key="1">
    <source>
        <dbReference type="EMBL" id="MFD0899086.1"/>
    </source>
</evidence>
<dbReference type="SUPFAM" id="SSF55961">
    <property type="entry name" value="Bet v1-like"/>
    <property type="match status" value="1"/>
</dbReference>
<dbReference type="Proteomes" id="UP001596972">
    <property type="component" value="Unassembled WGS sequence"/>
</dbReference>
<dbReference type="Pfam" id="PF10604">
    <property type="entry name" value="Polyketide_cyc2"/>
    <property type="match status" value="1"/>
</dbReference>
<comment type="caution">
    <text evidence="1">The sequence shown here is derived from an EMBL/GenBank/DDBJ whole genome shotgun (WGS) entry which is preliminary data.</text>
</comment>
<evidence type="ECO:0000313" key="2">
    <source>
        <dbReference type="Proteomes" id="UP001596972"/>
    </source>
</evidence>
<sequence>MNRLFATGTVTIDAAPDRVFEVISDPAVMARLGEEIVSAEWVGGAARAALGARFAGHNRKGRRRWTTLCTVVELEPGRRFVYDVHAPPPLGVPIARWGYEIEPAEDGACTVTEKNWARVPVWFVPFAMLITGTIHRPRLNSANITTTLDRLKAHVEDGAA</sequence>
<dbReference type="InterPro" id="IPR023393">
    <property type="entry name" value="START-like_dom_sf"/>
</dbReference>